<name>A0A0M2JZP7_9MYCO</name>
<sequence>MTAPGPWVEQWLSPQRFHTYMLLAGGDRTRALDLHEWNTQLNAALLHDFAHLEVGLRNFYDRALMNSVQPGEAHWTDPASFAALFPAVPGNDARTHADLASARTKAGGPSAPPGKILAELTFGFWVLLTSSRHTTLLWNPHLEALYPAGSQRHKIHSGLDDMRKARNRVAHHEPVRVADVNNLIRRMRRYAGYISPDLRHYIRQTSTVDSLLQSRP</sequence>
<evidence type="ECO:0000313" key="2">
    <source>
        <dbReference type="Proteomes" id="UP000034150"/>
    </source>
</evidence>
<proteinExistence type="predicted"/>
<evidence type="ECO:0000313" key="1">
    <source>
        <dbReference type="EMBL" id="KKF00122.1"/>
    </source>
</evidence>
<dbReference type="PATRIC" id="fig|1807.13.peg.4960"/>
<comment type="caution">
    <text evidence="1">The sequence shown here is derived from an EMBL/GenBank/DDBJ whole genome shotgun (WGS) entry which is preliminary data.</text>
</comment>
<dbReference type="Proteomes" id="UP000034150">
    <property type="component" value="Unassembled WGS sequence"/>
</dbReference>
<keyword evidence="2" id="KW-1185">Reference proteome</keyword>
<reference evidence="1 2" key="1">
    <citation type="journal article" date="2015" name="Genome Announc.">
        <title>Draft Genome Sequence of Mycobacterium obuense Strain UC1, Isolated from Patient Sputum.</title>
        <authorList>
            <person name="Greninger A.L."/>
            <person name="Cunningham G."/>
            <person name="Hsu E.D."/>
            <person name="Yu J.M."/>
            <person name="Chiu C.Y."/>
            <person name="Miller S."/>
        </authorList>
    </citation>
    <scope>NUCLEOTIDE SEQUENCE [LARGE SCALE GENOMIC DNA]</scope>
    <source>
        <strain evidence="1 2">UC1</strain>
    </source>
</reference>
<organism evidence="1 2">
    <name type="scientific">Mycolicibacterium obuense</name>
    <dbReference type="NCBI Taxonomy" id="1807"/>
    <lineage>
        <taxon>Bacteria</taxon>
        <taxon>Bacillati</taxon>
        <taxon>Actinomycetota</taxon>
        <taxon>Actinomycetes</taxon>
        <taxon>Mycobacteriales</taxon>
        <taxon>Mycobacteriaceae</taxon>
        <taxon>Mycolicibacterium</taxon>
    </lineage>
</organism>
<keyword evidence="1" id="KW-0645">Protease</keyword>
<protein>
    <submittedName>
        <fullName evidence="1">CAAX protease</fullName>
    </submittedName>
</protein>
<dbReference type="GO" id="GO:0008233">
    <property type="term" value="F:peptidase activity"/>
    <property type="evidence" value="ECO:0007669"/>
    <property type="project" value="UniProtKB-KW"/>
</dbReference>
<dbReference type="AlphaFoldDB" id="A0A0M2JZP7"/>
<accession>A0A0M2JZP7</accession>
<dbReference type="OrthoDB" id="3418622at2"/>
<dbReference type="GO" id="GO:0006508">
    <property type="term" value="P:proteolysis"/>
    <property type="evidence" value="ECO:0007669"/>
    <property type="project" value="UniProtKB-KW"/>
</dbReference>
<dbReference type="EMBL" id="LAUZ02000080">
    <property type="protein sequence ID" value="KKF00122.1"/>
    <property type="molecule type" value="Genomic_DNA"/>
</dbReference>
<keyword evidence="1" id="KW-0378">Hydrolase</keyword>
<gene>
    <name evidence="1" type="ORF">WN67_20415</name>
</gene>
<dbReference type="RefSeq" id="WP_046364867.1">
    <property type="nucleotide sequence ID" value="NZ_LAUZ02000080.1"/>
</dbReference>